<evidence type="ECO:0000256" key="5">
    <source>
        <dbReference type="ARBA" id="ARBA00023136"/>
    </source>
</evidence>
<dbReference type="SUPFAM" id="SSF103473">
    <property type="entry name" value="MFS general substrate transporter"/>
    <property type="match status" value="1"/>
</dbReference>
<organism evidence="7 8">
    <name type="scientific">Microtetraspora malaysiensis</name>
    <dbReference type="NCBI Taxonomy" id="161358"/>
    <lineage>
        <taxon>Bacteria</taxon>
        <taxon>Bacillati</taxon>
        <taxon>Actinomycetota</taxon>
        <taxon>Actinomycetes</taxon>
        <taxon>Streptosporangiales</taxon>
        <taxon>Streptosporangiaceae</taxon>
        <taxon>Microtetraspora</taxon>
    </lineage>
</organism>
<dbReference type="InterPro" id="IPR011701">
    <property type="entry name" value="MFS"/>
</dbReference>
<feature type="transmembrane region" description="Helical" evidence="6">
    <location>
        <begin position="308"/>
        <end position="331"/>
    </location>
</feature>
<sequence>MTATGERPATFRDVLAVPEYRSLWLSGLISRAGDQLARVALAVLAYSLTGSATVTTLTYALTFVPSLIGGPLLGGLADRFPRRRLMIACDVARALLVGIMAIPQVPFPVLCVLLFVVQLIDAPEKTARIATTPDVLDARLYVTGVTLAQMTSQLTMLVGFGVGGLIVTAIGPHAALGLNALSFALAALVVATGVKERPASRTGRVVSLGEMATGVGLIIRDRRLRGLLAFALLATFSIAPEGLAVPYAAALGGGTVEAGILLCAIPAGSVVGMYLVNRLSAGLPALAPLAVASCLPLVVTALEPGVAVSAAAWFLTGVMSAYQVIANAEFVRVAPPERRGQTVGVAASALTAVQGIGVLISGPLADRTGPPATIAVYGLAGTIVALPLAVAWRRGRAVAPQPESR</sequence>
<dbReference type="PANTHER" id="PTHR23513:SF11">
    <property type="entry name" value="STAPHYLOFERRIN A TRANSPORTER"/>
    <property type="match status" value="1"/>
</dbReference>
<evidence type="ECO:0000256" key="3">
    <source>
        <dbReference type="ARBA" id="ARBA00022692"/>
    </source>
</evidence>
<feature type="transmembrane region" description="Helical" evidence="6">
    <location>
        <begin position="374"/>
        <end position="392"/>
    </location>
</feature>
<dbReference type="EMBL" id="JBIASD010000003">
    <property type="protein sequence ID" value="MFF3665023.1"/>
    <property type="molecule type" value="Genomic_DNA"/>
</dbReference>
<reference evidence="7 8" key="1">
    <citation type="submission" date="2024-10" db="EMBL/GenBank/DDBJ databases">
        <title>The Natural Products Discovery Center: Release of the First 8490 Sequenced Strains for Exploring Actinobacteria Biosynthetic Diversity.</title>
        <authorList>
            <person name="Kalkreuter E."/>
            <person name="Kautsar S.A."/>
            <person name="Yang D."/>
            <person name="Bader C.D."/>
            <person name="Teijaro C.N."/>
            <person name="Fluegel L."/>
            <person name="Davis C.M."/>
            <person name="Simpson J.R."/>
            <person name="Lauterbach L."/>
            <person name="Steele A.D."/>
            <person name="Gui C."/>
            <person name="Meng S."/>
            <person name="Li G."/>
            <person name="Viehrig K."/>
            <person name="Ye F."/>
            <person name="Su P."/>
            <person name="Kiefer A.F."/>
            <person name="Nichols A."/>
            <person name="Cepeda A.J."/>
            <person name="Yan W."/>
            <person name="Fan B."/>
            <person name="Jiang Y."/>
            <person name="Adhikari A."/>
            <person name="Zheng C.-J."/>
            <person name="Schuster L."/>
            <person name="Cowan T.M."/>
            <person name="Smanski M.J."/>
            <person name="Chevrette M.G."/>
            <person name="De Carvalho L.P.S."/>
            <person name="Shen B."/>
        </authorList>
    </citation>
    <scope>NUCLEOTIDE SEQUENCE [LARGE SCALE GENOMIC DNA]</scope>
    <source>
        <strain evidence="7 8">NPDC002173</strain>
    </source>
</reference>
<proteinExistence type="predicted"/>
<feature type="transmembrane region" description="Helical" evidence="6">
    <location>
        <begin position="39"/>
        <end position="61"/>
    </location>
</feature>
<feature type="transmembrane region" description="Helical" evidence="6">
    <location>
        <begin position="343"/>
        <end position="362"/>
    </location>
</feature>
<comment type="subcellular location">
    <subcellularLocation>
        <location evidence="1">Cell membrane</location>
        <topology evidence="1">Multi-pass membrane protein</topology>
    </subcellularLocation>
</comment>
<evidence type="ECO:0000256" key="2">
    <source>
        <dbReference type="ARBA" id="ARBA00022475"/>
    </source>
</evidence>
<gene>
    <name evidence="7" type="ORF">ACFYXI_05460</name>
</gene>
<keyword evidence="8" id="KW-1185">Reference proteome</keyword>
<feature type="transmembrane region" description="Helical" evidence="6">
    <location>
        <begin position="283"/>
        <end position="302"/>
    </location>
</feature>
<dbReference type="InterPro" id="IPR036259">
    <property type="entry name" value="MFS_trans_sf"/>
</dbReference>
<evidence type="ECO:0000256" key="1">
    <source>
        <dbReference type="ARBA" id="ARBA00004651"/>
    </source>
</evidence>
<keyword evidence="5 6" id="KW-0472">Membrane</keyword>
<dbReference type="PANTHER" id="PTHR23513">
    <property type="entry name" value="INTEGRAL MEMBRANE EFFLUX PROTEIN-RELATED"/>
    <property type="match status" value="1"/>
</dbReference>
<dbReference type="Pfam" id="PF07690">
    <property type="entry name" value="MFS_1"/>
    <property type="match status" value="1"/>
</dbReference>
<comment type="caution">
    <text evidence="7">The sequence shown here is derived from an EMBL/GenBank/DDBJ whole genome shotgun (WGS) entry which is preliminary data.</text>
</comment>
<feature type="transmembrane region" description="Helical" evidence="6">
    <location>
        <begin position="256"/>
        <end position="276"/>
    </location>
</feature>
<dbReference type="Gene3D" id="1.20.1250.20">
    <property type="entry name" value="MFS general substrate transporter like domains"/>
    <property type="match status" value="1"/>
</dbReference>
<keyword evidence="3 6" id="KW-0812">Transmembrane</keyword>
<evidence type="ECO:0000313" key="8">
    <source>
        <dbReference type="Proteomes" id="UP001602013"/>
    </source>
</evidence>
<dbReference type="CDD" id="cd06173">
    <property type="entry name" value="MFS_MefA_like"/>
    <property type="match status" value="1"/>
</dbReference>
<keyword evidence="4 6" id="KW-1133">Transmembrane helix</keyword>
<feature type="transmembrane region" description="Helical" evidence="6">
    <location>
        <begin position="176"/>
        <end position="194"/>
    </location>
</feature>
<feature type="transmembrane region" description="Helical" evidence="6">
    <location>
        <begin position="227"/>
        <end position="250"/>
    </location>
</feature>
<evidence type="ECO:0000256" key="6">
    <source>
        <dbReference type="SAM" id="Phobius"/>
    </source>
</evidence>
<evidence type="ECO:0000313" key="7">
    <source>
        <dbReference type="EMBL" id="MFF3665023.1"/>
    </source>
</evidence>
<feature type="transmembrane region" description="Helical" evidence="6">
    <location>
        <begin position="94"/>
        <end position="120"/>
    </location>
</feature>
<evidence type="ECO:0000256" key="4">
    <source>
        <dbReference type="ARBA" id="ARBA00022989"/>
    </source>
</evidence>
<dbReference type="RefSeq" id="WP_387409045.1">
    <property type="nucleotide sequence ID" value="NZ_JBIASD010000003.1"/>
</dbReference>
<feature type="transmembrane region" description="Helical" evidence="6">
    <location>
        <begin position="140"/>
        <end position="170"/>
    </location>
</feature>
<protein>
    <submittedName>
        <fullName evidence="7">MFS transporter</fullName>
    </submittedName>
</protein>
<dbReference type="Proteomes" id="UP001602013">
    <property type="component" value="Unassembled WGS sequence"/>
</dbReference>
<name>A0ABW6SMF6_9ACTN</name>
<keyword evidence="2" id="KW-1003">Cell membrane</keyword>
<accession>A0ABW6SMF6</accession>